<dbReference type="PANTHER" id="PTHR34614:SF2">
    <property type="entry name" value="TRANSPOSASE IS4-LIKE DOMAIN-CONTAINING PROTEIN"/>
    <property type="match status" value="1"/>
</dbReference>
<name>A0A0F9K442_9ZZZZ</name>
<dbReference type="PANTHER" id="PTHR34614">
    <property type="match status" value="1"/>
</dbReference>
<sequence>MFARVKKSGKYQYLQIVENRKEKGKVKQRVIATVGRMDQLQAKGRVETLIRSLSRFSERTILVLSGNSEVLADAKKIGPTLIFERLWERTGIKDAIIKALNGRSFQFDVERAIFLTVLHRLMVSGSDRFCDRWHRDYVIDGIKDLDLHHLYRAMAFLGEELSDQNKASPFSSRCIKDLIEEELFFHRCDLFTGLDLVFFDTTSIYFEGKGGQNLGRRGFSKDHRPDLKQMVVGVILDNHGQPICCEMWPGNTADVSALLPVVEEIKKRFSIRSFCIVADRGMISADTLEQLESDDNKMLYILGARMRRVKAIREQVLSSPGRYAQVLEEGKSSKDPAPLKVKQVNLDGQRYIVCVNPRQARKEARDRDTIIAALKDQLKKGPKSLVGNKGYRKYLKVAKNSIHIDEAKIKSEARFDGKWVLRTNTDLSAAQVALKYKQLWQVERVFRDVKSLLETRPIFHRHDRTIRGHVFCSFLALILRKELDCCLDAAGHHFEWAEIKQDLKALQTVTIEENGKRLAVRTQCKGVCGKAFQAVGVALPPTIKEI</sequence>
<dbReference type="EMBL" id="LAZR01008755">
    <property type="protein sequence ID" value="KKM76743.1"/>
    <property type="molecule type" value="Genomic_DNA"/>
</dbReference>
<proteinExistence type="predicted"/>
<gene>
    <name evidence="2" type="ORF">LCGC14_1377090</name>
</gene>
<dbReference type="InterPro" id="IPR047654">
    <property type="entry name" value="IS1634_transpos"/>
</dbReference>
<dbReference type="NCBIfam" id="NF033559">
    <property type="entry name" value="transpos_IS1634"/>
    <property type="match status" value="1"/>
</dbReference>
<dbReference type="Pfam" id="PF01609">
    <property type="entry name" value="DDE_Tnp_1"/>
    <property type="match status" value="1"/>
</dbReference>
<evidence type="ECO:0000313" key="2">
    <source>
        <dbReference type="EMBL" id="KKM76743.1"/>
    </source>
</evidence>
<dbReference type="GO" id="GO:0004803">
    <property type="term" value="F:transposase activity"/>
    <property type="evidence" value="ECO:0007669"/>
    <property type="project" value="InterPro"/>
</dbReference>
<feature type="domain" description="Transposase IS4-like" evidence="1">
    <location>
        <begin position="195"/>
        <end position="477"/>
    </location>
</feature>
<evidence type="ECO:0000259" key="1">
    <source>
        <dbReference type="Pfam" id="PF01609"/>
    </source>
</evidence>
<protein>
    <recommendedName>
        <fullName evidence="1">Transposase IS4-like domain-containing protein</fullName>
    </recommendedName>
</protein>
<dbReference type="InterPro" id="IPR012337">
    <property type="entry name" value="RNaseH-like_sf"/>
</dbReference>
<reference evidence="2" key="1">
    <citation type="journal article" date="2015" name="Nature">
        <title>Complex archaea that bridge the gap between prokaryotes and eukaryotes.</title>
        <authorList>
            <person name="Spang A."/>
            <person name="Saw J.H."/>
            <person name="Jorgensen S.L."/>
            <person name="Zaremba-Niedzwiedzka K."/>
            <person name="Martijn J."/>
            <person name="Lind A.E."/>
            <person name="van Eijk R."/>
            <person name="Schleper C."/>
            <person name="Guy L."/>
            <person name="Ettema T.J."/>
        </authorList>
    </citation>
    <scope>NUCLEOTIDE SEQUENCE</scope>
</reference>
<dbReference type="AlphaFoldDB" id="A0A0F9K442"/>
<comment type="caution">
    <text evidence="2">The sequence shown here is derived from an EMBL/GenBank/DDBJ whole genome shotgun (WGS) entry which is preliminary data.</text>
</comment>
<accession>A0A0F9K442</accession>
<dbReference type="InterPro" id="IPR002559">
    <property type="entry name" value="Transposase_11"/>
</dbReference>
<dbReference type="GO" id="GO:0006313">
    <property type="term" value="P:DNA transposition"/>
    <property type="evidence" value="ECO:0007669"/>
    <property type="project" value="InterPro"/>
</dbReference>
<dbReference type="GO" id="GO:0003677">
    <property type="term" value="F:DNA binding"/>
    <property type="evidence" value="ECO:0007669"/>
    <property type="project" value="InterPro"/>
</dbReference>
<organism evidence="2">
    <name type="scientific">marine sediment metagenome</name>
    <dbReference type="NCBI Taxonomy" id="412755"/>
    <lineage>
        <taxon>unclassified sequences</taxon>
        <taxon>metagenomes</taxon>
        <taxon>ecological metagenomes</taxon>
    </lineage>
</organism>
<dbReference type="SUPFAM" id="SSF53098">
    <property type="entry name" value="Ribonuclease H-like"/>
    <property type="match status" value="1"/>
</dbReference>